<dbReference type="InterPro" id="IPR003439">
    <property type="entry name" value="ABC_transporter-like_ATP-bd"/>
</dbReference>
<dbReference type="Gene3D" id="3.40.50.300">
    <property type="entry name" value="P-loop containing nucleotide triphosphate hydrolases"/>
    <property type="match status" value="1"/>
</dbReference>
<dbReference type="Proteomes" id="UP000269352">
    <property type="component" value="Unassembled WGS sequence"/>
</dbReference>
<dbReference type="EMBL" id="BGZN01000002">
    <property type="protein sequence ID" value="GBR72675.1"/>
    <property type="molecule type" value="Genomic_DNA"/>
</dbReference>
<keyword evidence="6" id="KW-1185">Reference proteome</keyword>
<keyword evidence="3 5" id="KW-0067">ATP-binding</keyword>
<dbReference type="PANTHER" id="PTHR42788">
    <property type="entry name" value="TAURINE IMPORT ATP-BINDING PROTEIN-RELATED"/>
    <property type="match status" value="1"/>
</dbReference>
<feature type="domain" description="ABC transporter" evidence="4">
    <location>
        <begin position="5"/>
        <end position="234"/>
    </location>
</feature>
<dbReference type="AlphaFoldDB" id="A0A388T8Z5"/>
<dbReference type="InterPro" id="IPR003593">
    <property type="entry name" value="AAA+_ATPase"/>
</dbReference>
<evidence type="ECO:0000259" key="4">
    <source>
        <dbReference type="PROSITE" id="PS50893"/>
    </source>
</evidence>
<dbReference type="SMART" id="SM00382">
    <property type="entry name" value="AAA"/>
    <property type="match status" value="1"/>
</dbReference>
<evidence type="ECO:0000256" key="3">
    <source>
        <dbReference type="ARBA" id="ARBA00022840"/>
    </source>
</evidence>
<accession>A0A388T8Z5</accession>
<dbReference type="Pfam" id="PF00005">
    <property type="entry name" value="ABC_tran"/>
    <property type="match status" value="1"/>
</dbReference>
<organism evidence="5 6">
    <name type="scientific">Termititenax aidoneus</name>
    <dbReference type="NCBI Taxonomy" id="2218524"/>
    <lineage>
        <taxon>Bacteria</taxon>
        <taxon>Bacillati</taxon>
        <taxon>Candidatus Margulisiibacteriota</taxon>
        <taxon>Candidatus Termititenacia</taxon>
        <taxon>Candidatus Termititenacales</taxon>
        <taxon>Candidatus Termititenacaceae</taxon>
        <taxon>Candidatus Termititenax</taxon>
    </lineage>
</organism>
<dbReference type="InterPro" id="IPR017871">
    <property type="entry name" value="ABC_transporter-like_CS"/>
</dbReference>
<dbReference type="SUPFAM" id="SSF52540">
    <property type="entry name" value="P-loop containing nucleoside triphosphate hydrolases"/>
    <property type="match status" value="1"/>
</dbReference>
<protein>
    <submittedName>
        <fullName evidence="5">Nitrate/sulfonate/bicarbonate transport system ATP-binding protein</fullName>
    </submittedName>
</protein>
<proteinExistence type="predicted"/>
<keyword evidence="1" id="KW-0813">Transport</keyword>
<dbReference type="CDD" id="cd03293">
    <property type="entry name" value="ABC_NrtD_SsuB_transporters"/>
    <property type="match status" value="1"/>
</dbReference>
<dbReference type="PROSITE" id="PS50893">
    <property type="entry name" value="ABC_TRANSPORTER_2"/>
    <property type="match status" value="1"/>
</dbReference>
<comment type="caution">
    <text evidence="5">The sequence shown here is derived from an EMBL/GenBank/DDBJ whole genome shotgun (WGS) entry which is preliminary data.</text>
</comment>
<gene>
    <name evidence="5" type="primary">ssuB</name>
    <name evidence="5" type="ORF">NO1_0174</name>
</gene>
<evidence type="ECO:0000313" key="5">
    <source>
        <dbReference type="EMBL" id="GBR72675.1"/>
    </source>
</evidence>
<evidence type="ECO:0000256" key="1">
    <source>
        <dbReference type="ARBA" id="ARBA00022448"/>
    </source>
</evidence>
<dbReference type="GO" id="GO:0005524">
    <property type="term" value="F:ATP binding"/>
    <property type="evidence" value="ECO:0007669"/>
    <property type="project" value="UniProtKB-KW"/>
</dbReference>
<keyword evidence="2" id="KW-0547">Nucleotide-binding</keyword>
<dbReference type="InterPro" id="IPR027417">
    <property type="entry name" value="P-loop_NTPase"/>
</dbReference>
<dbReference type="PANTHER" id="PTHR42788:SF13">
    <property type="entry name" value="ALIPHATIC SULFONATES IMPORT ATP-BINDING PROTEIN SSUB"/>
    <property type="match status" value="1"/>
</dbReference>
<dbReference type="GO" id="GO:0016887">
    <property type="term" value="F:ATP hydrolysis activity"/>
    <property type="evidence" value="ECO:0007669"/>
    <property type="project" value="InterPro"/>
</dbReference>
<reference evidence="5 6" key="1">
    <citation type="journal article" date="2019" name="ISME J.">
        <title>Genome analyses of uncultured TG2/ZB3 bacteria in 'Margulisbacteria' specifically attached to ectosymbiotic spirochetes of protists in the termite gut.</title>
        <authorList>
            <person name="Utami Y.D."/>
            <person name="Kuwahara H."/>
            <person name="Igai K."/>
            <person name="Murakami T."/>
            <person name="Sugaya K."/>
            <person name="Morikawa T."/>
            <person name="Nagura Y."/>
            <person name="Yuki M."/>
            <person name="Deevong P."/>
            <person name="Inoue T."/>
            <person name="Kihara K."/>
            <person name="Lo N."/>
            <person name="Yamada A."/>
            <person name="Ohkuma M."/>
            <person name="Hongoh Y."/>
        </authorList>
    </citation>
    <scope>NUCLEOTIDE SEQUENCE [LARGE SCALE GENOMIC DNA]</scope>
    <source>
        <strain evidence="5">NkOx7-01</strain>
    </source>
</reference>
<sequence>MTEQLEIIGLSKQFIIEQKPLPVLDNISLSVKSGEFVSIIGSSGCGKTTLLRIILGLDTDYTGQVLLNGRQIHGTGLERGVVFQEHRLLPWLTVEDNAAFGLHKLSLAERAPIIKQHLALVGLTGFEKAFPYQLSGGMAQRVAIARALVNRPELLLLDEPLGALDALTRIYMQEELEKIWRKEKISMLMITHDVEEAVYLGDRVVIMSSRPGIIKKIIPVELPRPRDRGSADFARLKEALLEEFQLGVQRPAVEYTI</sequence>
<evidence type="ECO:0000313" key="6">
    <source>
        <dbReference type="Proteomes" id="UP000269352"/>
    </source>
</evidence>
<name>A0A388T8Z5_TERA1</name>
<dbReference type="PROSITE" id="PS00211">
    <property type="entry name" value="ABC_TRANSPORTER_1"/>
    <property type="match status" value="1"/>
</dbReference>
<dbReference type="InterPro" id="IPR050166">
    <property type="entry name" value="ABC_transporter_ATP-bind"/>
</dbReference>
<evidence type="ECO:0000256" key="2">
    <source>
        <dbReference type="ARBA" id="ARBA00022741"/>
    </source>
</evidence>